<dbReference type="InParanoid" id="B4N1P8"/>
<feature type="coiled-coil region" evidence="3">
    <location>
        <begin position="30"/>
        <end position="148"/>
    </location>
</feature>
<evidence type="ECO:0000256" key="3">
    <source>
        <dbReference type="SAM" id="Coils"/>
    </source>
</evidence>
<dbReference type="HOGENOM" id="CLU_355354_0_0_1"/>
<dbReference type="InterPro" id="IPR026079">
    <property type="entry name" value="CDR2"/>
</dbReference>
<evidence type="ECO:0000313" key="6">
    <source>
        <dbReference type="Proteomes" id="UP000007798"/>
    </source>
</evidence>
<dbReference type="SMR" id="B4N1P8"/>
<dbReference type="FunCoup" id="B4N1P8">
    <property type="interactions" value="21"/>
</dbReference>
<keyword evidence="2 3" id="KW-0175">Coiled coil</keyword>
<feature type="region of interest" description="Disordered" evidence="4">
    <location>
        <begin position="307"/>
        <end position="326"/>
    </location>
</feature>
<gene>
    <name evidence="5" type="primary">Dwil\GK16349</name>
    <name evidence="5" type="ORF">Dwil_GK16349</name>
</gene>
<feature type="region of interest" description="Disordered" evidence="4">
    <location>
        <begin position="463"/>
        <end position="492"/>
    </location>
</feature>
<dbReference type="eggNOG" id="ENOG502QRN3">
    <property type="taxonomic scope" value="Eukaryota"/>
</dbReference>
<organism evidence="5 6">
    <name type="scientific">Drosophila willistoni</name>
    <name type="common">Fruit fly</name>
    <dbReference type="NCBI Taxonomy" id="7260"/>
    <lineage>
        <taxon>Eukaryota</taxon>
        <taxon>Metazoa</taxon>
        <taxon>Ecdysozoa</taxon>
        <taxon>Arthropoda</taxon>
        <taxon>Hexapoda</taxon>
        <taxon>Insecta</taxon>
        <taxon>Pterygota</taxon>
        <taxon>Neoptera</taxon>
        <taxon>Endopterygota</taxon>
        <taxon>Diptera</taxon>
        <taxon>Brachycera</taxon>
        <taxon>Muscomorpha</taxon>
        <taxon>Ephydroidea</taxon>
        <taxon>Drosophilidae</taxon>
        <taxon>Drosophila</taxon>
        <taxon>Sophophora</taxon>
    </lineage>
</organism>
<reference evidence="5 6" key="1">
    <citation type="journal article" date="2007" name="Nature">
        <title>Evolution of genes and genomes on the Drosophila phylogeny.</title>
        <authorList>
            <consortium name="Drosophila 12 Genomes Consortium"/>
            <person name="Clark A.G."/>
            <person name="Eisen M.B."/>
            <person name="Smith D.R."/>
            <person name="Bergman C.M."/>
            <person name="Oliver B."/>
            <person name="Markow T.A."/>
            <person name="Kaufman T.C."/>
            <person name="Kellis M."/>
            <person name="Gelbart W."/>
            <person name="Iyer V.N."/>
            <person name="Pollard D.A."/>
            <person name="Sackton T.B."/>
            <person name="Larracuente A.M."/>
            <person name="Singh N.D."/>
            <person name="Abad J.P."/>
            <person name="Abt D.N."/>
            <person name="Adryan B."/>
            <person name="Aguade M."/>
            <person name="Akashi H."/>
            <person name="Anderson W.W."/>
            <person name="Aquadro C.F."/>
            <person name="Ardell D.H."/>
            <person name="Arguello R."/>
            <person name="Artieri C.G."/>
            <person name="Barbash D.A."/>
            <person name="Barker D."/>
            <person name="Barsanti P."/>
            <person name="Batterham P."/>
            <person name="Batzoglou S."/>
            <person name="Begun D."/>
            <person name="Bhutkar A."/>
            <person name="Blanco E."/>
            <person name="Bosak S.A."/>
            <person name="Bradley R.K."/>
            <person name="Brand A.D."/>
            <person name="Brent M.R."/>
            <person name="Brooks A.N."/>
            <person name="Brown R.H."/>
            <person name="Butlin R.K."/>
            <person name="Caggese C."/>
            <person name="Calvi B.R."/>
            <person name="Bernardo de Carvalho A."/>
            <person name="Caspi A."/>
            <person name="Castrezana S."/>
            <person name="Celniker S.E."/>
            <person name="Chang J.L."/>
            <person name="Chapple C."/>
            <person name="Chatterji S."/>
            <person name="Chinwalla A."/>
            <person name="Civetta A."/>
            <person name="Clifton S.W."/>
            <person name="Comeron J.M."/>
            <person name="Costello J.C."/>
            <person name="Coyne J.A."/>
            <person name="Daub J."/>
            <person name="David R.G."/>
            <person name="Delcher A.L."/>
            <person name="Delehaunty K."/>
            <person name="Do C.B."/>
            <person name="Ebling H."/>
            <person name="Edwards K."/>
            <person name="Eickbush T."/>
            <person name="Evans J.D."/>
            <person name="Filipski A."/>
            <person name="Findeiss S."/>
            <person name="Freyhult E."/>
            <person name="Fulton L."/>
            <person name="Fulton R."/>
            <person name="Garcia A.C."/>
            <person name="Gardiner A."/>
            <person name="Garfield D.A."/>
            <person name="Garvin B.E."/>
            <person name="Gibson G."/>
            <person name="Gilbert D."/>
            <person name="Gnerre S."/>
            <person name="Godfrey J."/>
            <person name="Good R."/>
            <person name="Gotea V."/>
            <person name="Gravely B."/>
            <person name="Greenberg A.J."/>
            <person name="Griffiths-Jones S."/>
            <person name="Gross S."/>
            <person name="Guigo R."/>
            <person name="Gustafson E.A."/>
            <person name="Haerty W."/>
            <person name="Hahn M.W."/>
            <person name="Halligan D.L."/>
            <person name="Halpern A.L."/>
            <person name="Halter G.M."/>
            <person name="Han M.V."/>
            <person name="Heger A."/>
            <person name="Hillier L."/>
            <person name="Hinrichs A.S."/>
            <person name="Holmes I."/>
            <person name="Hoskins R.A."/>
            <person name="Hubisz M.J."/>
            <person name="Hultmark D."/>
            <person name="Huntley M.A."/>
            <person name="Jaffe D.B."/>
            <person name="Jagadeeshan S."/>
            <person name="Jeck W.R."/>
            <person name="Johnson J."/>
            <person name="Jones C.D."/>
            <person name="Jordan W.C."/>
            <person name="Karpen G.H."/>
            <person name="Kataoka E."/>
            <person name="Keightley P.D."/>
            <person name="Kheradpour P."/>
            <person name="Kirkness E.F."/>
            <person name="Koerich L.B."/>
            <person name="Kristiansen K."/>
            <person name="Kudrna D."/>
            <person name="Kulathinal R.J."/>
            <person name="Kumar S."/>
            <person name="Kwok R."/>
            <person name="Lander E."/>
            <person name="Langley C.H."/>
            <person name="Lapoint R."/>
            <person name="Lazzaro B.P."/>
            <person name="Lee S.J."/>
            <person name="Levesque L."/>
            <person name="Li R."/>
            <person name="Lin C.F."/>
            <person name="Lin M.F."/>
            <person name="Lindblad-Toh K."/>
            <person name="Llopart A."/>
            <person name="Long M."/>
            <person name="Low L."/>
            <person name="Lozovsky E."/>
            <person name="Lu J."/>
            <person name="Luo M."/>
            <person name="Machado C.A."/>
            <person name="Makalowski W."/>
            <person name="Marzo M."/>
            <person name="Matsuda M."/>
            <person name="Matzkin L."/>
            <person name="McAllister B."/>
            <person name="McBride C.S."/>
            <person name="McKernan B."/>
            <person name="McKernan K."/>
            <person name="Mendez-Lago M."/>
            <person name="Minx P."/>
            <person name="Mollenhauer M.U."/>
            <person name="Montooth K."/>
            <person name="Mount S.M."/>
            <person name="Mu X."/>
            <person name="Myers E."/>
            <person name="Negre B."/>
            <person name="Newfeld S."/>
            <person name="Nielsen R."/>
            <person name="Noor M.A."/>
            <person name="O'Grady P."/>
            <person name="Pachter L."/>
            <person name="Papaceit M."/>
            <person name="Parisi M.J."/>
            <person name="Parisi M."/>
            <person name="Parts L."/>
            <person name="Pedersen J.S."/>
            <person name="Pesole G."/>
            <person name="Phillippy A.M."/>
            <person name="Ponting C.P."/>
            <person name="Pop M."/>
            <person name="Porcelli D."/>
            <person name="Powell J.R."/>
            <person name="Prohaska S."/>
            <person name="Pruitt K."/>
            <person name="Puig M."/>
            <person name="Quesneville H."/>
            <person name="Ram K.R."/>
            <person name="Rand D."/>
            <person name="Rasmussen M.D."/>
            <person name="Reed L.K."/>
            <person name="Reenan R."/>
            <person name="Reily A."/>
            <person name="Remington K.A."/>
            <person name="Rieger T.T."/>
            <person name="Ritchie M.G."/>
            <person name="Robin C."/>
            <person name="Rogers Y.H."/>
            <person name="Rohde C."/>
            <person name="Rozas J."/>
            <person name="Rubenfield M.J."/>
            <person name="Ruiz A."/>
            <person name="Russo S."/>
            <person name="Salzberg S.L."/>
            <person name="Sanchez-Gracia A."/>
            <person name="Saranga D.J."/>
            <person name="Sato H."/>
            <person name="Schaeffer S.W."/>
            <person name="Schatz M.C."/>
            <person name="Schlenke T."/>
            <person name="Schwartz R."/>
            <person name="Segarra C."/>
            <person name="Singh R.S."/>
            <person name="Sirot L."/>
            <person name="Sirota M."/>
            <person name="Sisneros N.B."/>
            <person name="Smith C.D."/>
            <person name="Smith T.F."/>
            <person name="Spieth J."/>
            <person name="Stage D.E."/>
            <person name="Stark A."/>
            <person name="Stephan W."/>
            <person name="Strausberg R.L."/>
            <person name="Strempel S."/>
            <person name="Sturgill D."/>
            <person name="Sutton G."/>
            <person name="Sutton G.G."/>
            <person name="Tao W."/>
            <person name="Teichmann S."/>
            <person name="Tobari Y.N."/>
            <person name="Tomimura Y."/>
            <person name="Tsolas J.M."/>
            <person name="Valente V.L."/>
            <person name="Venter E."/>
            <person name="Venter J.C."/>
            <person name="Vicario S."/>
            <person name="Vieira F.G."/>
            <person name="Vilella A.J."/>
            <person name="Villasante A."/>
            <person name="Walenz B."/>
            <person name="Wang J."/>
            <person name="Wasserman M."/>
            <person name="Watts T."/>
            <person name="Wilson D."/>
            <person name="Wilson R.K."/>
            <person name="Wing R.A."/>
            <person name="Wolfner M.F."/>
            <person name="Wong A."/>
            <person name="Wong G.K."/>
            <person name="Wu C.I."/>
            <person name="Wu G."/>
            <person name="Yamamoto D."/>
            <person name="Yang H.P."/>
            <person name="Yang S.P."/>
            <person name="Yorke J.A."/>
            <person name="Yoshida K."/>
            <person name="Zdobnov E."/>
            <person name="Zhang P."/>
            <person name="Zhang Y."/>
            <person name="Zimin A.V."/>
            <person name="Baldwin J."/>
            <person name="Abdouelleil A."/>
            <person name="Abdulkadir J."/>
            <person name="Abebe A."/>
            <person name="Abera B."/>
            <person name="Abreu J."/>
            <person name="Acer S.C."/>
            <person name="Aftuck L."/>
            <person name="Alexander A."/>
            <person name="An P."/>
            <person name="Anderson E."/>
            <person name="Anderson S."/>
            <person name="Arachi H."/>
            <person name="Azer M."/>
            <person name="Bachantsang P."/>
            <person name="Barry A."/>
            <person name="Bayul T."/>
            <person name="Berlin A."/>
            <person name="Bessette D."/>
            <person name="Bloom T."/>
            <person name="Blye J."/>
            <person name="Boguslavskiy L."/>
            <person name="Bonnet C."/>
            <person name="Boukhgalter B."/>
            <person name="Bourzgui I."/>
            <person name="Brown A."/>
            <person name="Cahill P."/>
            <person name="Channer S."/>
            <person name="Cheshatsang Y."/>
            <person name="Chuda L."/>
            <person name="Citroen M."/>
            <person name="Collymore A."/>
            <person name="Cooke P."/>
            <person name="Costello M."/>
            <person name="D'Aco K."/>
            <person name="Daza R."/>
            <person name="De Haan G."/>
            <person name="DeGray S."/>
            <person name="DeMaso C."/>
            <person name="Dhargay N."/>
            <person name="Dooley K."/>
            <person name="Dooley E."/>
            <person name="Doricent M."/>
            <person name="Dorje P."/>
            <person name="Dorjee K."/>
            <person name="Dupes A."/>
            <person name="Elong R."/>
            <person name="Falk J."/>
            <person name="Farina A."/>
            <person name="Faro S."/>
            <person name="Ferguson D."/>
            <person name="Fisher S."/>
            <person name="Foley C.D."/>
            <person name="Franke A."/>
            <person name="Friedrich D."/>
            <person name="Gadbois L."/>
            <person name="Gearin G."/>
            <person name="Gearin C.R."/>
            <person name="Giannoukos G."/>
            <person name="Goode T."/>
            <person name="Graham J."/>
            <person name="Grandbois E."/>
            <person name="Grewal S."/>
            <person name="Gyaltsen K."/>
            <person name="Hafez N."/>
            <person name="Hagos B."/>
            <person name="Hall J."/>
            <person name="Henson C."/>
            <person name="Hollinger A."/>
            <person name="Honan T."/>
            <person name="Huard M.D."/>
            <person name="Hughes L."/>
            <person name="Hurhula B."/>
            <person name="Husby M.E."/>
            <person name="Kamat A."/>
            <person name="Kanga B."/>
            <person name="Kashin S."/>
            <person name="Khazanovich D."/>
            <person name="Kisner P."/>
            <person name="Lance K."/>
            <person name="Lara M."/>
            <person name="Lee W."/>
            <person name="Lennon N."/>
            <person name="Letendre F."/>
            <person name="LeVine R."/>
            <person name="Lipovsky A."/>
            <person name="Liu X."/>
            <person name="Liu J."/>
            <person name="Liu S."/>
            <person name="Lokyitsang T."/>
            <person name="Lokyitsang Y."/>
            <person name="Lubonja R."/>
            <person name="Lui A."/>
            <person name="MacDonald P."/>
            <person name="Magnisalis V."/>
            <person name="Maru K."/>
            <person name="Matthews C."/>
            <person name="McCusker W."/>
            <person name="McDonough S."/>
            <person name="Mehta T."/>
            <person name="Meldrim J."/>
            <person name="Meneus L."/>
            <person name="Mihai O."/>
            <person name="Mihalev A."/>
            <person name="Mihova T."/>
            <person name="Mittelman R."/>
            <person name="Mlenga V."/>
            <person name="Montmayeur A."/>
            <person name="Mulrain L."/>
            <person name="Navidi A."/>
            <person name="Naylor J."/>
            <person name="Negash T."/>
            <person name="Nguyen T."/>
            <person name="Nguyen N."/>
            <person name="Nicol R."/>
            <person name="Norbu C."/>
            <person name="Norbu N."/>
            <person name="Novod N."/>
            <person name="O'Neill B."/>
            <person name="Osman S."/>
            <person name="Markiewicz E."/>
            <person name="Oyono O.L."/>
            <person name="Patti C."/>
            <person name="Phunkhang P."/>
            <person name="Pierre F."/>
            <person name="Priest M."/>
            <person name="Raghuraman S."/>
            <person name="Rege F."/>
            <person name="Reyes R."/>
            <person name="Rise C."/>
            <person name="Rogov P."/>
            <person name="Ross K."/>
            <person name="Ryan E."/>
            <person name="Settipalli S."/>
            <person name="Shea T."/>
            <person name="Sherpa N."/>
            <person name="Shi L."/>
            <person name="Shih D."/>
            <person name="Sparrow T."/>
            <person name="Spaulding J."/>
            <person name="Stalker J."/>
            <person name="Stange-Thomann N."/>
            <person name="Stavropoulos S."/>
            <person name="Stone C."/>
            <person name="Strader C."/>
            <person name="Tesfaye S."/>
            <person name="Thomson T."/>
            <person name="Thoulutsang Y."/>
            <person name="Thoulutsang D."/>
            <person name="Topham K."/>
            <person name="Topping I."/>
            <person name="Tsamla T."/>
            <person name="Vassiliev H."/>
            <person name="Vo A."/>
            <person name="Wangchuk T."/>
            <person name="Wangdi T."/>
            <person name="Weiand M."/>
            <person name="Wilkinson J."/>
            <person name="Wilson A."/>
            <person name="Yadav S."/>
            <person name="Young G."/>
            <person name="Yu Q."/>
            <person name="Zembek L."/>
            <person name="Zhong D."/>
            <person name="Zimmer A."/>
            <person name="Zwirko Z."/>
            <person name="Jaffe D.B."/>
            <person name="Alvarez P."/>
            <person name="Brockman W."/>
            <person name="Butler J."/>
            <person name="Chin C."/>
            <person name="Gnerre S."/>
            <person name="Grabherr M."/>
            <person name="Kleber M."/>
            <person name="Mauceli E."/>
            <person name="MacCallum I."/>
        </authorList>
    </citation>
    <scope>NUCLEOTIDE SEQUENCE [LARGE SCALE GENOMIC DNA]</scope>
    <source>
        <strain evidence="6">Tucson 14030-0811.24</strain>
    </source>
</reference>
<dbReference type="OMA" id="RADACEH"/>
<evidence type="ECO:0000256" key="2">
    <source>
        <dbReference type="ARBA" id="ARBA00023054"/>
    </source>
</evidence>
<feature type="coiled-coil region" evidence="3">
    <location>
        <begin position="232"/>
        <end position="266"/>
    </location>
</feature>
<name>B4N1P8_DROWI</name>
<dbReference type="PANTHER" id="PTHR19232">
    <property type="entry name" value="CENTROCORTIN FAMILY MEMBER"/>
    <property type="match status" value="1"/>
</dbReference>
<sequence length="857" mass="95822">MEASARDVATRQPDISQFMLDDLQLAAELGKTLLERNKELEIILKEYKNKSEEQEREILHLNKHINAMTEVNDSRLKVYEQLEAGIQDLELTNKSLNLEKCRDKKQIKSLTCSIETLEARCDELTQLLNECRQSLNAERRKNDQLQQERCKLLRNNEETELNVRNLGFTELSTMDQFSYGQRNVANSTGVSQLDDISVPNKQLLGDSMSNLNDSVSIKNEDNEVLVKLVSDLESMKRDFLSEQQRCGELEEQLIAIIQENQSLQSRLVQTSANEEMMSMHDEFSLLEDVRQGQMCIRCLRVIDEQNTNNDEQSSIAQTEEMDEEDERSLIDLESQRDRDIGSDLHLDSYNYGISNKENFRASGLPDSPNPYRDLVEKYEALLEVQRSSIAIKTMNSTANNAQNIGNVGGSSLAKELNIGGNKLKHNFMMQTALDATQETVTSISNDSKDVGLLMNGVGGGGVGGAGAGRTPTEYSEAETSSSGYSDETSNKYTQTDERPGFFLCSISDGEDCKFSIYDDVSPIDSHFRNRPEYKELFKEIFGVLKKAAENKEEGEKLPLLDDEHQTKEQTTGNDAKVPPVTPTNEDQSVDFADDTQSIISSAVSDHSFAISECVTKLERKTAKKHINETRAQAANCPPIMTNSASTAQLSSYNKKSSVAGKNLIQIEENGRILTPFKREPLEYLSIGVGVKKKNRRKHRGLQNSGERVESPLAATPRCQGNGNGNSGGSGRRSGGREFTPISSDIFTMDNGRPGGRGGRKYAPASGDNWNGSPMVIYNRNLNNSRSIRGRVIDVNGVEFHPNTVSQELYKLKKLDLSYAEVLRRAEGCAEHPHSALRAQRLQNRRNGNNINSNHRRQ</sequence>
<dbReference type="STRING" id="7260.B4N1P8"/>
<feature type="region of interest" description="Disordered" evidence="4">
    <location>
        <begin position="554"/>
        <end position="587"/>
    </location>
</feature>
<evidence type="ECO:0000313" key="5">
    <source>
        <dbReference type="EMBL" id="EDW78287.1"/>
    </source>
</evidence>
<dbReference type="KEGG" id="dwi:6644476"/>
<dbReference type="OrthoDB" id="10059415at2759"/>
<feature type="compositionally biased region" description="Polar residues" evidence="4">
    <location>
        <begin position="307"/>
        <end position="317"/>
    </location>
</feature>
<dbReference type="PhylomeDB" id="B4N1P8"/>
<evidence type="ECO:0008006" key="7">
    <source>
        <dbReference type="Google" id="ProtNLM"/>
    </source>
</evidence>
<feature type="compositionally biased region" description="Gly residues" evidence="4">
    <location>
        <begin position="721"/>
        <end position="732"/>
    </location>
</feature>
<dbReference type="AlphaFoldDB" id="B4N1P8"/>
<feature type="region of interest" description="Disordered" evidence="4">
    <location>
        <begin position="693"/>
        <end position="765"/>
    </location>
</feature>
<dbReference type="EMBL" id="CH963925">
    <property type="protein sequence ID" value="EDW78287.1"/>
    <property type="molecule type" value="Genomic_DNA"/>
</dbReference>
<dbReference type="Proteomes" id="UP000007798">
    <property type="component" value="Unassembled WGS sequence"/>
</dbReference>
<protein>
    <recommendedName>
        <fullName evidence="7">Cerebellar degeneration-related protein 2-like</fullName>
    </recommendedName>
</protein>
<feature type="compositionally biased region" description="Basic and acidic residues" evidence="4">
    <location>
        <begin position="554"/>
        <end position="567"/>
    </location>
</feature>
<evidence type="ECO:0000256" key="4">
    <source>
        <dbReference type="SAM" id="MobiDB-lite"/>
    </source>
</evidence>
<comment type="similarity">
    <text evidence="1">Belongs to the CDR2 family.</text>
</comment>
<keyword evidence="6" id="KW-1185">Reference proteome</keyword>
<accession>B4N1P8</accession>
<evidence type="ECO:0000256" key="1">
    <source>
        <dbReference type="ARBA" id="ARBA00009019"/>
    </source>
</evidence>
<feature type="compositionally biased region" description="Polar residues" evidence="4">
    <location>
        <begin position="477"/>
        <end position="492"/>
    </location>
</feature>
<proteinExistence type="inferred from homology"/>
<dbReference type="PANTHER" id="PTHR19232:SF7">
    <property type="entry name" value="CENTROCORTIN, ISOFORM A"/>
    <property type="match status" value="1"/>
</dbReference>